<dbReference type="InterPro" id="IPR001516">
    <property type="entry name" value="Proton_antipo_N"/>
</dbReference>
<feature type="domain" description="NADH-Ubiquinone oxidoreductase (complex I) chain 5 N-terminal" evidence="12">
    <location>
        <begin position="48"/>
        <end position="89"/>
    </location>
</feature>
<evidence type="ECO:0000313" key="13">
    <source>
        <dbReference type="EMBL" id="QIC54438.1"/>
    </source>
</evidence>
<dbReference type="Pfam" id="PF00662">
    <property type="entry name" value="Proton_antipo_N"/>
    <property type="match status" value="1"/>
</dbReference>
<keyword evidence="10" id="KW-0813">Transport</keyword>
<dbReference type="GO" id="GO:0003954">
    <property type="term" value="F:NADH dehydrogenase activity"/>
    <property type="evidence" value="ECO:0007669"/>
    <property type="project" value="TreeGrafter"/>
</dbReference>
<dbReference type="GO" id="GO:0042773">
    <property type="term" value="P:ATP synthesis coupled electron transport"/>
    <property type="evidence" value="ECO:0007669"/>
    <property type="project" value="InterPro"/>
</dbReference>
<keyword evidence="5 10" id="KW-0812">Transmembrane</keyword>
<comment type="similarity">
    <text evidence="10">Belongs to the complex I subunit 5 family.</text>
</comment>
<keyword evidence="6" id="KW-0249">Electron transport</keyword>
<feature type="domain" description="NADH:quinone oxidoreductase/Mrp antiporter transmembrane" evidence="11">
    <location>
        <begin position="106"/>
        <end position="371"/>
    </location>
</feature>
<dbReference type="AlphaFoldDB" id="A0A6C0X5M5"/>
<dbReference type="EMBL" id="MN175623">
    <property type="protein sequence ID" value="QIC54438.1"/>
    <property type="molecule type" value="Genomic_DNA"/>
</dbReference>
<proteinExistence type="inferred from homology"/>
<geneLocation type="mitochondrion" evidence="13"/>
<accession>A0A6C0X5M5</accession>
<evidence type="ECO:0000256" key="9">
    <source>
        <dbReference type="ARBA" id="ARBA00049551"/>
    </source>
</evidence>
<evidence type="ECO:0000256" key="2">
    <source>
        <dbReference type="ARBA" id="ARBA00004141"/>
    </source>
</evidence>
<feature type="transmembrane region" description="Helical" evidence="10">
    <location>
        <begin position="212"/>
        <end position="231"/>
    </location>
</feature>
<dbReference type="GO" id="GO:0016020">
    <property type="term" value="C:membrane"/>
    <property type="evidence" value="ECO:0007669"/>
    <property type="project" value="UniProtKB-SubCell"/>
</dbReference>
<keyword evidence="10 13" id="KW-0496">Mitochondrion</keyword>
<dbReference type="Pfam" id="PF00361">
    <property type="entry name" value="Proton_antipo_M"/>
    <property type="match status" value="1"/>
</dbReference>
<name>A0A6C0X5M5_9CRUS</name>
<feature type="transmembrane region" description="Helical" evidence="10">
    <location>
        <begin position="334"/>
        <end position="355"/>
    </location>
</feature>
<dbReference type="InterPro" id="IPR003945">
    <property type="entry name" value="NU5C-like"/>
</dbReference>
<comment type="function">
    <text evidence="10">Core subunit of the mitochondrial membrane respiratory chain NADH dehydrogenase (Complex I) which catalyzes electron transfer from NADH through the respiratory chain, using ubiquinone as an electron acceptor. Essential for the catalytic activity and assembly of complex I.</text>
</comment>
<dbReference type="InterPro" id="IPR001750">
    <property type="entry name" value="ND/Mrp_TM"/>
</dbReference>
<feature type="transmembrane region" description="Helical" evidence="10">
    <location>
        <begin position="6"/>
        <end position="28"/>
    </location>
</feature>
<keyword evidence="10" id="KW-0520">NAD</keyword>
<dbReference type="PRINTS" id="PR01434">
    <property type="entry name" value="NADHDHGNASE5"/>
</dbReference>
<gene>
    <name evidence="13" type="primary">ND5</name>
</gene>
<feature type="transmembrane region" description="Helical" evidence="10">
    <location>
        <begin position="89"/>
        <end position="107"/>
    </location>
</feature>
<evidence type="ECO:0000256" key="5">
    <source>
        <dbReference type="ARBA" id="ARBA00022692"/>
    </source>
</evidence>
<comment type="subcellular location">
    <subcellularLocation>
        <location evidence="2">Membrane</location>
        <topology evidence="2">Multi-pass membrane protein</topology>
    </subcellularLocation>
</comment>
<comment type="catalytic activity">
    <reaction evidence="9 10">
        <text>a ubiquinone + NADH + 5 H(+)(in) = a ubiquinol + NAD(+) + 4 H(+)(out)</text>
        <dbReference type="Rhea" id="RHEA:29091"/>
        <dbReference type="Rhea" id="RHEA-COMP:9565"/>
        <dbReference type="Rhea" id="RHEA-COMP:9566"/>
        <dbReference type="ChEBI" id="CHEBI:15378"/>
        <dbReference type="ChEBI" id="CHEBI:16389"/>
        <dbReference type="ChEBI" id="CHEBI:17976"/>
        <dbReference type="ChEBI" id="CHEBI:57540"/>
        <dbReference type="ChEBI" id="CHEBI:57945"/>
        <dbReference type="EC" id="7.1.1.2"/>
    </reaction>
</comment>
<evidence type="ECO:0000259" key="12">
    <source>
        <dbReference type="Pfam" id="PF00662"/>
    </source>
</evidence>
<feature type="transmembrane region" description="Helical" evidence="10">
    <location>
        <begin position="429"/>
        <end position="455"/>
    </location>
</feature>
<feature type="transmembrane region" description="Helical" evidence="10">
    <location>
        <begin position="375"/>
        <end position="394"/>
    </location>
</feature>
<feature type="transmembrane region" description="Helical" evidence="10">
    <location>
        <begin position="237"/>
        <end position="255"/>
    </location>
</feature>
<feature type="transmembrane region" description="Helical" evidence="10">
    <location>
        <begin position="65"/>
        <end position="82"/>
    </location>
</feature>
<comment type="function">
    <text evidence="1">Core subunit of the mitochondrial membrane respiratory chain NADH dehydrogenase (Complex I) that is believed to belong to the minimal assembly required for catalysis. Complex I functions in the transfer of electrons from NADH to the respiratory chain. The immediate electron acceptor for the enzyme is believed to be ubiquinone.</text>
</comment>
<feature type="transmembrane region" description="Helical" evidence="10">
    <location>
        <begin position="144"/>
        <end position="166"/>
    </location>
</feature>
<dbReference type="PANTHER" id="PTHR42829:SF2">
    <property type="entry name" value="NADH-UBIQUINONE OXIDOREDUCTASE CHAIN 5"/>
    <property type="match status" value="1"/>
</dbReference>
<evidence type="ECO:0000256" key="8">
    <source>
        <dbReference type="ARBA" id="ARBA00023136"/>
    </source>
</evidence>
<reference evidence="13" key="1">
    <citation type="submission" date="2019-07" db="EMBL/GenBank/DDBJ databases">
        <authorList>
            <person name="Benito J.B."/>
            <person name="Niemiller M.L."/>
        </authorList>
    </citation>
    <scope>NUCLEOTIDE SEQUENCE</scope>
</reference>
<keyword evidence="7 10" id="KW-1133">Transmembrane helix</keyword>
<feature type="transmembrane region" description="Helical" evidence="10">
    <location>
        <begin position="178"/>
        <end position="200"/>
    </location>
</feature>
<protein>
    <recommendedName>
        <fullName evidence="4 10">NADH-ubiquinone oxidoreductase chain 5</fullName>
        <ecNumber evidence="3 10">7.1.1.2</ecNumber>
    </recommendedName>
</protein>
<sequence>MNFYLLKGWGVLLLGFSLLMGYFSLMTLDSDSSLFIEWEFFFLGGSMFVVSCIFDWMSLSFLSTVSLISGSIMFYCLYYMANDKNGNRFILLLLLFIFSMMVLIVSPNLVSLMLGWDGLGLTSYCLVIYYQSENSESSGMLTILSNRLGDVGILIVIGLWSSYGSWNFDGWVMKDTLLISGMLMLSSLTKSAQVPFSSWLPAAMSAPTPVSSLVHSSTLVTAGVYLIIRFYEVLKDSGILFFIFMVSFFTLFMSSHGAANESDLKKIIAFSTLSQVSLMMMVVASGSPMVAFFHLVMHAMFKSSLFMCAGVLIHENSGCQDLRKLSGVLRSSPLLGLVMSSCLLSLSGFFFFSGFFSKDYLLEYVMSTSLSSGELVSRIILAMMCYLAGVTVGYSGRLIYLMSSVCCPSKSVCEGQHFSKEVIFSLSGVWLVSIIGGFVLSWAIFGGAGVCMLTYMQKYFIIGWVMIFMVSVLSFYCEWGINKKSGFSSSLINKLFLLLNTMKLSSFKMSGANLFSTKDIVHLWLYENSKFILVGDVLYKVKFNSAKPGTVNFLTKYRSLYLSVPLNLRRYYTLYHSVMVFSPFSVSWSSQLLKFCLSMGSWSYKVIDSGWSESYGGYKLSSSTMSLSSYSLKGQFVVLVFGYLVWCLFLLMLIFSI</sequence>
<evidence type="ECO:0000256" key="7">
    <source>
        <dbReference type="ARBA" id="ARBA00022989"/>
    </source>
</evidence>
<evidence type="ECO:0000256" key="4">
    <source>
        <dbReference type="ARBA" id="ARBA00021096"/>
    </source>
</evidence>
<dbReference type="GO" id="GO:0015990">
    <property type="term" value="P:electron transport coupled proton transport"/>
    <property type="evidence" value="ECO:0007669"/>
    <property type="project" value="TreeGrafter"/>
</dbReference>
<feature type="transmembrane region" description="Helical" evidence="10">
    <location>
        <begin position="461"/>
        <end position="481"/>
    </location>
</feature>
<feature type="transmembrane region" description="Helical" evidence="10">
    <location>
        <begin position="636"/>
        <end position="655"/>
    </location>
</feature>
<dbReference type="GO" id="GO:0008137">
    <property type="term" value="F:NADH dehydrogenase (ubiquinone) activity"/>
    <property type="evidence" value="ECO:0007669"/>
    <property type="project" value="UniProtKB-EC"/>
</dbReference>
<dbReference type="EC" id="7.1.1.2" evidence="3 10"/>
<evidence type="ECO:0000259" key="11">
    <source>
        <dbReference type="Pfam" id="PF00361"/>
    </source>
</evidence>
<dbReference type="PANTHER" id="PTHR42829">
    <property type="entry name" value="NADH-UBIQUINONE OXIDOREDUCTASE CHAIN 5"/>
    <property type="match status" value="1"/>
</dbReference>
<evidence type="ECO:0000256" key="6">
    <source>
        <dbReference type="ARBA" id="ARBA00022982"/>
    </source>
</evidence>
<evidence type="ECO:0000256" key="10">
    <source>
        <dbReference type="RuleBase" id="RU003404"/>
    </source>
</evidence>
<keyword evidence="8 10" id="KW-0472">Membrane</keyword>
<evidence type="ECO:0000256" key="1">
    <source>
        <dbReference type="ARBA" id="ARBA00003257"/>
    </source>
</evidence>
<keyword evidence="10" id="KW-0830">Ubiquinone</keyword>
<organism evidence="13">
    <name type="scientific">Crangonyx forbesi</name>
    <dbReference type="NCBI Taxonomy" id="111557"/>
    <lineage>
        <taxon>Eukaryota</taxon>
        <taxon>Metazoa</taxon>
        <taxon>Ecdysozoa</taxon>
        <taxon>Arthropoda</taxon>
        <taxon>Crustacea</taxon>
        <taxon>Multicrustacea</taxon>
        <taxon>Malacostraca</taxon>
        <taxon>Eumalacostraca</taxon>
        <taxon>Peracarida</taxon>
        <taxon>Amphipoda</taxon>
        <taxon>Senticaudata</taxon>
        <taxon>Gammarida</taxon>
        <taxon>Crangonyctidira</taxon>
        <taxon>Crangonyctoidea</taxon>
        <taxon>Crangonyctidae</taxon>
        <taxon>Crangonyx</taxon>
    </lineage>
</organism>
<evidence type="ECO:0000256" key="3">
    <source>
        <dbReference type="ARBA" id="ARBA00012944"/>
    </source>
</evidence>